<keyword evidence="2" id="KW-0732">Signal</keyword>
<reference evidence="3" key="1">
    <citation type="submission" date="2023-10" db="EMBL/GenBank/DDBJ databases">
        <authorList>
            <person name="Chen Y."/>
            <person name="Shah S."/>
            <person name="Dougan E. K."/>
            <person name="Thang M."/>
            <person name="Chan C."/>
        </authorList>
    </citation>
    <scope>NUCLEOTIDE SEQUENCE [LARGE SCALE GENOMIC DNA]</scope>
</reference>
<evidence type="ECO:0000256" key="1">
    <source>
        <dbReference type="SAM" id="MobiDB-lite"/>
    </source>
</evidence>
<feature type="region of interest" description="Disordered" evidence="1">
    <location>
        <begin position="34"/>
        <end position="103"/>
    </location>
</feature>
<evidence type="ECO:0000313" key="3">
    <source>
        <dbReference type="EMBL" id="CAK0910479.1"/>
    </source>
</evidence>
<evidence type="ECO:0000256" key="2">
    <source>
        <dbReference type="SAM" id="SignalP"/>
    </source>
</evidence>
<organism evidence="3 4">
    <name type="scientific">Prorocentrum cordatum</name>
    <dbReference type="NCBI Taxonomy" id="2364126"/>
    <lineage>
        <taxon>Eukaryota</taxon>
        <taxon>Sar</taxon>
        <taxon>Alveolata</taxon>
        <taxon>Dinophyceae</taxon>
        <taxon>Prorocentrales</taxon>
        <taxon>Prorocentraceae</taxon>
        <taxon>Prorocentrum</taxon>
    </lineage>
</organism>
<accession>A0ABN9YCH7</accession>
<sequence>MGSPPGPAPALGTFRPSRAALALCALAARTRAALDASTAPPGVPKERFGEQAGGAGARRGLRAQAPGAAGRWSPLPAEASGASSGWSACPPSQGGGDHAGVPKTDLVLLERPHLRAQGGAPCPCVVALLRAGPRGPRAAPAPGIGATS</sequence>
<feature type="compositionally biased region" description="Low complexity" evidence="1">
    <location>
        <begin position="62"/>
        <end position="88"/>
    </location>
</feature>
<evidence type="ECO:0000313" key="4">
    <source>
        <dbReference type="Proteomes" id="UP001189429"/>
    </source>
</evidence>
<keyword evidence="4" id="KW-1185">Reference proteome</keyword>
<feature type="signal peptide" evidence="2">
    <location>
        <begin position="1"/>
        <end position="32"/>
    </location>
</feature>
<name>A0ABN9YCH7_9DINO</name>
<proteinExistence type="predicted"/>
<protein>
    <submittedName>
        <fullName evidence="3">Uncharacterized protein</fullName>
    </submittedName>
</protein>
<dbReference type="Proteomes" id="UP001189429">
    <property type="component" value="Unassembled WGS sequence"/>
</dbReference>
<feature type="chain" id="PRO_5046967245" evidence="2">
    <location>
        <begin position="33"/>
        <end position="148"/>
    </location>
</feature>
<comment type="caution">
    <text evidence="3">The sequence shown here is derived from an EMBL/GenBank/DDBJ whole genome shotgun (WGS) entry which is preliminary data.</text>
</comment>
<dbReference type="EMBL" id="CAUYUJ010022403">
    <property type="protein sequence ID" value="CAK0910479.1"/>
    <property type="molecule type" value="Genomic_DNA"/>
</dbReference>
<gene>
    <name evidence="3" type="ORF">PCOR1329_LOCUS84651</name>
</gene>